<evidence type="ECO:0000256" key="3">
    <source>
        <dbReference type="ARBA" id="ARBA00022723"/>
    </source>
</evidence>
<keyword evidence="7" id="KW-0234">DNA repair</keyword>
<dbReference type="PANTHER" id="PTHR45873:SF1">
    <property type="entry name" value="DNA POLYMERASE ETA"/>
    <property type="match status" value="1"/>
</dbReference>
<keyword evidence="4" id="KW-0227">DNA damage</keyword>
<dbReference type="EMBL" id="NBII01000008">
    <property type="protein sequence ID" value="PAV16102.1"/>
    <property type="molecule type" value="Genomic_DNA"/>
</dbReference>
<dbReference type="GO" id="GO:0005634">
    <property type="term" value="C:nucleus"/>
    <property type="evidence" value="ECO:0007669"/>
    <property type="project" value="UniProtKB-SubCell"/>
</dbReference>
<dbReference type="Gene3D" id="3.30.70.270">
    <property type="match status" value="1"/>
</dbReference>
<proteinExistence type="predicted"/>
<accession>A0A286U942</accession>
<dbReference type="PROSITE" id="PS51907">
    <property type="entry name" value="ZF_UBZ3"/>
    <property type="match status" value="1"/>
</dbReference>
<dbReference type="GO" id="GO:0006281">
    <property type="term" value="P:DNA repair"/>
    <property type="evidence" value="ECO:0007669"/>
    <property type="project" value="UniProtKB-KW"/>
</dbReference>
<name>A0A286U942_9AGAM</name>
<dbReference type="PROSITE" id="PS50173">
    <property type="entry name" value="UMUC"/>
    <property type="match status" value="1"/>
</dbReference>
<evidence type="ECO:0000256" key="5">
    <source>
        <dbReference type="ARBA" id="ARBA00022771"/>
    </source>
</evidence>
<dbReference type="InParanoid" id="A0A286U942"/>
<evidence type="ECO:0000256" key="1">
    <source>
        <dbReference type="ARBA" id="ARBA00004123"/>
    </source>
</evidence>
<keyword evidence="6" id="KW-0862">Zinc</keyword>
<dbReference type="Pfam" id="PF11799">
    <property type="entry name" value="IMS_C"/>
    <property type="match status" value="1"/>
</dbReference>
<dbReference type="GO" id="GO:0042276">
    <property type="term" value="P:error-prone translesion synthesis"/>
    <property type="evidence" value="ECO:0007669"/>
    <property type="project" value="TreeGrafter"/>
</dbReference>
<dbReference type="InterPro" id="IPR043128">
    <property type="entry name" value="Rev_trsase/Diguanyl_cyclase"/>
</dbReference>
<feature type="region of interest" description="Disordered" evidence="10">
    <location>
        <begin position="616"/>
        <end position="666"/>
    </location>
</feature>
<feature type="region of interest" description="Disordered" evidence="10">
    <location>
        <begin position="493"/>
        <end position="534"/>
    </location>
</feature>
<reference evidence="13 14" key="1">
    <citation type="journal article" date="2017" name="Mol. Ecol.">
        <title>Comparative and population genomic landscape of Phellinus noxius: A hypervariable fungus causing root rot in trees.</title>
        <authorList>
            <person name="Chung C.L."/>
            <person name="Lee T.J."/>
            <person name="Akiba M."/>
            <person name="Lee H.H."/>
            <person name="Kuo T.H."/>
            <person name="Liu D."/>
            <person name="Ke H.M."/>
            <person name="Yokoi T."/>
            <person name="Roa M.B."/>
            <person name="Lu M.J."/>
            <person name="Chang Y.Y."/>
            <person name="Ann P.J."/>
            <person name="Tsai J.N."/>
            <person name="Chen C.Y."/>
            <person name="Tzean S.S."/>
            <person name="Ota Y."/>
            <person name="Hattori T."/>
            <person name="Sahashi N."/>
            <person name="Liou R.F."/>
            <person name="Kikuchi T."/>
            <person name="Tsai I.J."/>
        </authorList>
    </citation>
    <scope>NUCLEOTIDE SEQUENCE [LARGE SCALE GENOMIC DNA]</scope>
    <source>
        <strain evidence="13 14">FFPRI411160</strain>
    </source>
</reference>
<dbReference type="FunCoup" id="A0A286U942">
    <property type="interactions" value="209"/>
</dbReference>
<sequence>MMNGSSSSASTASKGKLKDFNPDFDDLNPLITYRHLQSPIIGPKHPLRVIALCDCNAFYANCEQVRLGLDPEVPLVVLQWGMLIAVNYPARRYGISRMDKLEDARKRCPDVMVVHVATYAEGENEPKYWENPDIKTHKISLDLYRRESVKIQNLLKEQLPTGEVEKASIDEVFIDFSIPVRDILLERYPHLTCPPPDSSGGLDTPLPPPPRISNVGLGNLIPIDPSKFDSEKDATTELVEEIEKDQPITWHDIALTIAAELMAKMRGVVHKELGYLTSAGISRNKFLSKLAASYRKFNTQNILRNSAIPGFLKPMPFQKIRFLGTYCMSISLDEMQAKFGECSVWVYEILRGIDRSEVKEKASVNKSMNASKNLHKPVTKASEGPHWIRMLASELSIRLNEAREQTPGLWPRTISLHIRQGWSVLRSKQQPFPPPRTHVTVDFVTDEGIKLWNEIVGNDMLWNGKSGMKITHLSLSLSGIQWTEDGQQNIQGFFRSKPLSPSEHSGSEIVAGPSNAEGRRNMKPRSKTRSTSDDDVQKKVIVAFNAKEESSRFSFECTRCHKFVLVPSKLRSELETMSQNAGLNADVESILEDVLSNLRREHNDYHFAQEIARQDSLRPISSSSGRAKSKAVSPPRESKQTKKRKRDTPPQSEDITKYFKKTPRKT</sequence>
<evidence type="ECO:0000313" key="13">
    <source>
        <dbReference type="EMBL" id="PAV16102.1"/>
    </source>
</evidence>
<dbReference type="OrthoDB" id="5723at2759"/>
<evidence type="ECO:0000259" key="12">
    <source>
        <dbReference type="PROSITE" id="PS51907"/>
    </source>
</evidence>
<evidence type="ECO:0000259" key="11">
    <source>
        <dbReference type="PROSITE" id="PS50173"/>
    </source>
</evidence>
<dbReference type="Proteomes" id="UP000217199">
    <property type="component" value="Unassembled WGS sequence"/>
</dbReference>
<keyword evidence="8" id="KW-0539">Nucleus</keyword>
<evidence type="ECO:0000256" key="10">
    <source>
        <dbReference type="SAM" id="MobiDB-lite"/>
    </source>
</evidence>
<dbReference type="InterPro" id="IPR043502">
    <property type="entry name" value="DNA/RNA_pol_sf"/>
</dbReference>
<dbReference type="GO" id="GO:0005657">
    <property type="term" value="C:replication fork"/>
    <property type="evidence" value="ECO:0007669"/>
    <property type="project" value="TreeGrafter"/>
</dbReference>
<keyword evidence="14" id="KW-1185">Reference proteome</keyword>
<dbReference type="GO" id="GO:0070987">
    <property type="term" value="P:error-free translesion synthesis"/>
    <property type="evidence" value="ECO:0007669"/>
    <property type="project" value="UniProtKB-ARBA"/>
</dbReference>
<dbReference type="InterPro" id="IPR001126">
    <property type="entry name" value="UmuC"/>
</dbReference>
<dbReference type="GO" id="GO:0003684">
    <property type="term" value="F:damaged DNA binding"/>
    <property type="evidence" value="ECO:0007669"/>
    <property type="project" value="InterPro"/>
</dbReference>
<dbReference type="GO" id="GO:0008270">
    <property type="term" value="F:zinc ion binding"/>
    <property type="evidence" value="ECO:0007669"/>
    <property type="project" value="UniProtKB-KW"/>
</dbReference>
<evidence type="ECO:0000256" key="6">
    <source>
        <dbReference type="ARBA" id="ARBA00022833"/>
    </source>
</evidence>
<evidence type="ECO:0000256" key="9">
    <source>
        <dbReference type="ARBA" id="ARBA00044975"/>
    </source>
</evidence>
<dbReference type="InterPro" id="IPR036775">
    <property type="entry name" value="DNA_pol_Y-fam_lit_finger_sf"/>
</dbReference>
<dbReference type="PIRSF" id="PIRSF036603">
    <property type="entry name" value="DPol_eta"/>
    <property type="match status" value="1"/>
</dbReference>
<dbReference type="GO" id="GO:0035861">
    <property type="term" value="C:site of double-strand break"/>
    <property type="evidence" value="ECO:0007669"/>
    <property type="project" value="TreeGrafter"/>
</dbReference>
<keyword evidence="2" id="KW-0808">Transferase</keyword>
<comment type="caution">
    <text evidence="13">The sequence shown here is derived from an EMBL/GenBank/DDBJ whole genome shotgun (WGS) entry which is preliminary data.</text>
</comment>
<comment type="subcellular location">
    <subcellularLocation>
        <location evidence="1">Nucleus</location>
    </subcellularLocation>
</comment>
<dbReference type="SUPFAM" id="SSF56672">
    <property type="entry name" value="DNA/RNA polymerases"/>
    <property type="match status" value="1"/>
</dbReference>
<feature type="domain" description="UBZ3-type" evidence="12">
    <location>
        <begin position="550"/>
        <end position="614"/>
    </location>
</feature>
<dbReference type="PANTHER" id="PTHR45873">
    <property type="entry name" value="DNA POLYMERASE ETA"/>
    <property type="match status" value="1"/>
</dbReference>
<evidence type="ECO:0000256" key="4">
    <source>
        <dbReference type="ARBA" id="ARBA00022763"/>
    </source>
</evidence>
<evidence type="ECO:0000256" key="8">
    <source>
        <dbReference type="ARBA" id="ARBA00023242"/>
    </source>
</evidence>
<dbReference type="GO" id="GO:0003887">
    <property type="term" value="F:DNA-directed DNA polymerase activity"/>
    <property type="evidence" value="ECO:0007669"/>
    <property type="project" value="TreeGrafter"/>
</dbReference>
<dbReference type="Pfam" id="PF00817">
    <property type="entry name" value="IMS"/>
    <property type="match status" value="1"/>
</dbReference>
<protein>
    <recommendedName>
        <fullName evidence="9">DNA polymerase eta</fullName>
    </recommendedName>
</protein>
<evidence type="ECO:0000256" key="7">
    <source>
        <dbReference type="ARBA" id="ARBA00023204"/>
    </source>
</evidence>
<keyword evidence="5" id="KW-0863">Zinc-finger</keyword>
<evidence type="ECO:0000313" key="14">
    <source>
        <dbReference type="Proteomes" id="UP000217199"/>
    </source>
</evidence>
<gene>
    <name evidence="13" type="ORF">PNOK_0772200</name>
</gene>
<keyword evidence="3" id="KW-0479">Metal-binding</keyword>
<dbReference type="InterPro" id="IPR052230">
    <property type="entry name" value="DNA_polymerase_eta"/>
</dbReference>
<dbReference type="GO" id="GO:0009314">
    <property type="term" value="P:response to radiation"/>
    <property type="evidence" value="ECO:0007669"/>
    <property type="project" value="TreeGrafter"/>
</dbReference>
<dbReference type="InterPro" id="IPR041298">
    <property type="entry name" value="UBZ3"/>
</dbReference>
<dbReference type="AlphaFoldDB" id="A0A286U942"/>
<dbReference type="GO" id="GO:0007064">
    <property type="term" value="P:mitotic sister chromatid cohesion"/>
    <property type="evidence" value="ECO:0007669"/>
    <property type="project" value="UniProtKB-ARBA"/>
</dbReference>
<evidence type="ECO:0000256" key="2">
    <source>
        <dbReference type="ARBA" id="ARBA00022679"/>
    </source>
</evidence>
<dbReference type="STRING" id="2282107.A0A286U942"/>
<dbReference type="InterPro" id="IPR017961">
    <property type="entry name" value="DNA_pol_Y-fam_little_finger"/>
</dbReference>
<feature type="domain" description="UmuC" evidence="11">
    <location>
        <begin position="50"/>
        <end position="324"/>
    </location>
</feature>
<organism evidence="13 14">
    <name type="scientific">Pyrrhoderma noxium</name>
    <dbReference type="NCBI Taxonomy" id="2282107"/>
    <lineage>
        <taxon>Eukaryota</taxon>
        <taxon>Fungi</taxon>
        <taxon>Dikarya</taxon>
        <taxon>Basidiomycota</taxon>
        <taxon>Agaricomycotina</taxon>
        <taxon>Agaricomycetes</taxon>
        <taxon>Hymenochaetales</taxon>
        <taxon>Hymenochaetaceae</taxon>
        <taxon>Pyrrhoderma</taxon>
    </lineage>
</organism>
<dbReference type="Gene3D" id="3.40.1170.60">
    <property type="match status" value="1"/>
</dbReference>
<dbReference type="SUPFAM" id="SSF100879">
    <property type="entry name" value="Lesion bypass DNA polymerase (Y-family), little finger domain"/>
    <property type="match status" value="1"/>
</dbReference>
<dbReference type="FunFam" id="3.40.1170.60:FF:000008">
    <property type="entry name" value="DNA polymerase eta subunit"/>
    <property type="match status" value="1"/>
</dbReference>
<dbReference type="Gene3D" id="3.30.1490.100">
    <property type="entry name" value="DNA polymerase, Y-family, little finger domain"/>
    <property type="match status" value="1"/>
</dbReference>